<dbReference type="SUPFAM" id="SSF81665">
    <property type="entry name" value="Calcium ATPase, transmembrane domain M"/>
    <property type="match status" value="1"/>
</dbReference>
<evidence type="ECO:0000256" key="5">
    <source>
        <dbReference type="ARBA" id="ARBA00022553"/>
    </source>
</evidence>
<dbReference type="InterPro" id="IPR008250">
    <property type="entry name" value="ATPase_P-typ_transduc_dom_A_sf"/>
</dbReference>
<dbReference type="SUPFAM" id="SSF56784">
    <property type="entry name" value="HAD-like"/>
    <property type="match status" value="1"/>
</dbReference>
<dbReference type="PRINTS" id="PR00119">
    <property type="entry name" value="CATATPASE"/>
</dbReference>
<evidence type="ECO:0000256" key="4">
    <source>
        <dbReference type="ARBA" id="ARBA00022475"/>
    </source>
</evidence>
<evidence type="ECO:0000256" key="14">
    <source>
        <dbReference type="ARBA" id="ARBA00023136"/>
    </source>
</evidence>
<evidence type="ECO:0000256" key="13">
    <source>
        <dbReference type="ARBA" id="ARBA00023065"/>
    </source>
</evidence>
<keyword evidence="18" id="KW-1185">Reference proteome</keyword>
<dbReference type="InterPro" id="IPR023299">
    <property type="entry name" value="ATPase_P-typ_cyto_dom_N"/>
</dbReference>
<dbReference type="Gene3D" id="2.70.150.10">
    <property type="entry name" value="Calcium-transporting ATPase, cytoplasmic transduction domain A"/>
    <property type="match status" value="1"/>
</dbReference>
<dbReference type="Gene3D" id="3.40.50.1000">
    <property type="entry name" value="HAD superfamily/HAD-like"/>
    <property type="match status" value="1"/>
</dbReference>
<dbReference type="GO" id="GO:0005886">
    <property type="term" value="C:plasma membrane"/>
    <property type="evidence" value="ECO:0007669"/>
    <property type="project" value="UniProtKB-SubCell"/>
</dbReference>
<dbReference type="InterPro" id="IPR023298">
    <property type="entry name" value="ATPase_P-typ_TM_dom_sf"/>
</dbReference>
<dbReference type="GO" id="GO:0005507">
    <property type="term" value="F:copper ion binding"/>
    <property type="evidence" value="ECO:0007669"/>
    <property type="project" value="TreeGrafter"/>
</dbReference>
<dbReference type="PANTHER" id="PTHR43520">
    <property type="entry name" value="ATP7, ISOFORM B"/>
    <property type="match status" value="1"/>
</dbReference>
<evidence type="ECO:0000256" key="1">
    <source>
        <dbReference type="ARBA" id="ARBA00004651"/>
    </source>
</evidence>
<evidence type="ECO:0000256" key="2">
    <source>
        <dbReference type="ARBA" id="ARBA00006024"/>
    </source>
</evidence>
<dbReference type="Proteomes" id="UP000509367">
    <property type="component" value="Chromosome"/>
</dbReference>
<dbReference type="EMBL" id="CP054836">
    <property type="protein sequence ID" value="QKV17500.1"/>
    <property type="molecule type" value="Genomic_DNA"/>
</dbReference>
<keyword evidence="5" id="KW-0597">Phosphoprotein</keyword>
<feature type="transmembrane region" description="Helical" evidence="15">
    <location>
        <begin position="407"/>
        <end position="432"/>
    </location>
</feature>
<dbReference type="RefSeq" id="WP_175275397.1">
    <property type="nucleotide sequence ID" value="NZ_CP054836.1"/>
</dbReference>
<evidence type="ECO:0000256" key="15">
    <source>
        <dbReference type="RuleBase" id="RU362081"/>
    </source>
</evidence>
<keyword evidence="6 15" id="KW-0812">Transmembrane</keyword>
<gene>
    <name evidence="17" type="primary">cadA</name>
    <name evidence="17" type="ORF">HTY61_02945</name>
</gene>
<keyword evidence="12 15" id="KW-1133">Transmembrane helix</keyword>
<dbReference type="InterPro" id="IPR036412">
    <property type="entry name" value="HAD-like_sf"/>
</dbReference>
<reference evidence="17 18" key="1">
    <citation type="submission" date="2020-06" db="EMBL/GenBank/DDBJ databases">
        <title>Oricola thermophila sp. nov. isolated from a tidal sediments.</title>
        <authorList>
            <person name="Kwon K.K."/>
            <person name="Yang S.-H."/>
            <person name="Park M.-J."/>
        </authorList>
    </citation>
    <scope>NUCLEOTIDE SEQUENCE [LARGE SCALE GENOMIC DNA]</scope>
    <source>
        <strain evidence="17 18">MEBiC13590</strain>
    </source>
</reference>
<dbReference type="Pfam" id="PF00122">
    <property type="entry name" value="E1-E2_ATPase"/>
    <property type="match status" value="1"/>
</dbReference>
<dbReference type="Gene3D" id="3.30.70.100">
    <property type="match status" value="1"/>
</dbReference>
<feature type="transmembrane region" description="Helical" evidence="15">
    <location>
        <begin position="220"/>
        <end position="238"/>
    </location>
</feature>
<dbReference type="NCBIfam" id="TIGR01512">
    <property type="entry name" value="ATPase-IB2_Cd"/>
    <property type="match status" value="1"/>
</dbReference>
<dbReference type="NCBIfam" id="TIGR01494">
    <property type="entry name" value="ATPase_P-type"/>
    <property type="match status" value="1"/>
</dbReference>
<evidence type="ECO:0000256" key="9">
    <source>
        <dbReference type="ARBA" id="ARBA00022840"/>
    </source>
</evidence>
<comment type="subcellular location">
    <subcellularLocation>
        <location evidence="1">Cell membrane</location>
        <topology evidence="1">Multi-pass membrane protein</topology>
    </subcellularLocation>
</comment>
<feature type="transmembrane region" description="Helical" evidence="15">
    <location>
        <begin position="196"/>
        <end position="214"/>
    </location>
</feature>
<keyword evidence="13" id="KW-0406">Ion transport</keyword>
<feature type="transmembrane region" description="Helical" evidence="15">
    <location>
        <begin position="701"/>
        <end position="720"/>
    </location>
</feature>
<dbReference type="GO" id="GO:0043682">
    <property type="term" value="F:P-type divalent copper transporter activity"/>
    <property type="evidence" value="ECO:0007669"/>
    <property type="project" value="TreeGrafter"/>
</dbReference>
<dbReference type="SUPFAM" id="SSF81653">
    <property type="entry name" value="Calcium ATPase, transduction domain A"/>
    <property type="match status" value="1"/>
</dbReference>
<keyword evidence="3" id="KW-0813">Transport</keyword>
<dbReference type="InterPro" id="IPR023214">
    <property type="entry name" value="HAD_sf"/>
</dbReference>
<keyword evidence="8 15" id="KW-0547">Nucleotide-binding</keyword>
<evidence type="ECO:0000259" key="16">
    <source>
        <dbReference type="PROSITE" id="PS50846"/>
    </source>
</evidence>
<dbReference type="NCBIfam" id="TIGR01511">
    <property type="entry name" value="ATPase-IB1_Cu"/>
    <property type="match status" value="1"/>
</dbReference>
<dbReference type="SUPFAM" id="SSF55008">
    <property type="entry name" value="HMA, heavy metal-associated domain"/>
    <property type="match status" value="1"/>
</dbReference>
<evidence type="ECO:0000256" key="10">
    <source>
        <dbReference type="ARBA" id="ARBA00022842"/>
    </source>
</evidence>
<dbReference type="Gene3D" id="3.40.1110.10">
    <property type="entry name" value="Calcium-transporting ATPase, cytoplasmic domain N"/>
    <property type="match status" value="1"/>
</dbReference>
<evidence type="ECO:0000256" key="12">
    <source>
        <dbReference type="ARBA" id="ARBA00022989"/>
    </source>
</evidence>
<dbReference type="PROSITE" id="PS00154">
    <property type="entry name" value="ATPASE_E1_E2"/>
    <property type="match status" value="1"/>
</dbReference>
<dbReference type="InterPro" id="IPR001757">
    <property type="entry name" value="P_typ_ATPase"/>
</dbReference>
<evidence type="ECO:0000256" key="6">
    <source>
        <dbReference type="ARBA" id="ARBA00022692"/>
    </source>
</evidence>
<evidence type="ECO:0000256" key="8">
    <source>
        <dbReference type="ARBA" id="ARBA00022741"/>
    </source>
</evidence>
<dbReference type="PANTHER" id="PTHR43520:SF5">
    <property type="entry name" value="CATION-TRANSPORTING P-TYPE ATPASE-RELATED"/>
    <property type="match status" value="1"/>
</dbReference>
<evidence type="ECO:0000256" key="11">
    <source>
        <dbReference type="ARBA" id="ARBA00022967"/>
    </source>
</evidence>
<dbReference type="InterPro" id="IPR017969">
    <property type="entry name" value="Heavy-metal-associated_CS"/>
</dbReference>
<keyword evidence="9 15" id="KW-0067">ATP-binding</keyword>
<organism evidence="17 18">
    <name type="scientific">Oricola thermophila</name>
    <dbReference type="NCBI Taxonomy" id="2742145"/>
    <lineage>
        <taxon>Bacteria</taxon>
        <taxon>Pseudomonadati</taxon>
        <taxon>Pseudomonadota</taxon>
        <taxon>Alphaproteobacteria</taxon>
        <taxon>Hyphomicrobiales</taxon>
        <taxon>Ahrensiaceae</taxon>
        <taxon>Oricola</taxon>
    </lineage>
</organism>
<sequence>MAGSCCGGDLGVDNALASAGVGDFTRVEELQRAGHIENDGTVRYVLSVPEVHCGACISAIERGLNGLEGVVSARVNLSLKRLTVILDSEDRSPGFVLQTLDRLGYRAMPVDLGELGDVEHKRQSERLLRALAVAGFAAGNIMLLSVSVWSGATGATRDLFHLISGLVAVPVVAYSGQVFFSSALKALAARRLNMDVPISLAVILALGMSVYESLTGGAEAYFDAAVTLLFFLLIGRYLDQLMRDHARSAVLGLARMTARGGNVVGDDGSLTYAPVDEIEPGMVVRVAPGERIPADGRVVRGTSDLDRSLVTGESAPVAVAANTEVEAGTLNLTGPIDVKVVRKADESFIAEVMQMMEAAENGRGRYVRIADRAARVYAPAVHLLALFAFLGWMIVTEGDWHASLYTAISVLIITCPCALGLAVPVVHVIGAARLFGRGILMKDGSALERLAEADTAVFDKTGTLTTGTPRIAATAIGADDAPAAKALAMHSIHPASRAVAVFLADTPVAALSDIREVPGYGVEGIVDGERVRLGRAEWAAEMAAPGTGEAARGAGLAFAREGGEVAGFTLSETLRPDAADAVAALREQDMAVELLSGDSAAAVKAIAATVGIEAVRAQATPASKIARVRELQAHGRHVMMVGDGLNDAPALAAGHVSMAPASASDIGRMAADFVFTRETMMSVPFAREIALKAGRLVRQNFGLAALYNVIAVPLAVAGYVTPLIAALAMSGSSIVVVMNSMRLARGGRLLPRLGRTRKAAEPNEVLA</sequence>
<dbReference type="NCBIfam" id="TIGR01525">
    <property type="entry name" value="ATPase-IB_hvy"/>
    <property type="match status" value="1"/>
</dbReference>
<dbReference type="GO" id="GO:0016887">
    <property type="term" value="F:ATP hydrolysis activity"/>
    <property type="evidence" value="ECO:0007669"/>
    <property type="project" value="InterPro"/>
</dbReference>
<keyword evidence="10" id="KW-0460">Magnesium</keyword>
<dbReference type="AlphaFoldDB" id="A0A6N1V9A0"/>
<comment type="similarity">
    <text evidence="2 15">Belongs to the cation transport ATPase (P-type) (TC 3.A.3) family. Type IB subfamily.</text>
</comment>
<dbReference type="Pfam" id="PF00702">
    <property type="entry name" value="Hydrolase"/>
    <property type="match status" value="1"/>
</dbReference>
<dbReference type="KEGG" id="orm:HTY61_02945"/>
<dbReference type="Pfam" id="PF00403">
    <property type="entry name" value="HMA"/>
    <property type="match status" value="1"/>
</dbReference>
<dbReference type="GO" id="GO:0005524">
    <property type="term" value="F:ATP binding"/>
    <property type="evidence" value="ECO:0007669"/>
    <property type="project" value="UniProtKB-UniRule"/>
</dbReference>
<keyword evidence="4 15" id="KW-1003">Cell membrane</keyword>
<name>A0A6N1V9A0_9HYPH</name>
<dbReference type="CDD" id="cd00371">
    <property type="entry name" value="HMA"/>
    <property type="match status" value="1"/>
</dbReference>
<dbReference type="GO" id="GO:0055070">
    <property type="term" value="P:copper ion homeostasis"/>
    <property type="evidence" value="ECO:0007669"/>
    <property type="project" value="TreeGrafter"/>
</dbReference>
<evidence type="ECO:0000256" key="3">
    <source>
        <dbReference type="ARBA" id="ARBA00022448"/>
    </source>
</evidence>
<dbReference type="InterPro" id="IPR059000">
    <property type="entry name" value="ATPase_P-type_domA"/>
</dbReference>
<accession>A0A6N1V9A0</accession>
<protein>
    <submittedName>
        <fullName evidence="17">Cadmium-translocating P-type ATPase</fullName>
    </submittedName>
</protein>
<keyword evidence="7 15" id="KW-0479">Metal-binding</keyword>
<keyword evidence="14 15" id="KW-0472">Membrane</keyword>
<feature type="transmembrane region" description="Helical" evidence="15">
    <location>
        <begin position="162"/>
        <end position="184"/>
    </location>
</feature>
<dbReference type="PROSITE" id="PS50846">
    <property type="entry name" value="HMA_2"/>
    <property type="match status" value="1"/>
</dbReference>
<evidence type="ECO:0000256" key="7">
    <source>
        <dbReference type="ARBA" id="ARBA00022723"/>
    </source>
</evidence>
<feature type="domain" description="HMA" evidence="16">
    <location>
        <begin position="42"/>
        <end position="108"/>
    </location>
</feature>
<evidence type="ECO:0000313" key="18">
    <source>
        <dbReference type="Proteomes" id="UP000509367"/>
    </source>
</evidence>
<keyword evidence="11" id="KW-1278">Translocase</keyword>
<dbReference type="InterPro" id="IPR018303">
    <property type="entry name" value="ATPase_P-typ_P_site"/>
</dbReference>
<feature type="transmembrane region" description="Helical" evidence="15">
    <location>
        <begin position="376"/>
        <end position="395"/>
    </location>
</feature>
<dbReference type="PRINTS" id="PR00943">
    <property type="entry name" value="CUATPASE"/>
</dbReference>
<feature type="transmembrane region" description="Helical" evidence="15">
    <location>
        <begin position="130"/>
        <end position="150"/>
    </location>
</feature>
<dbReference type="PROSITE" id="PS01047">
    <property type="entry name" value="HMA_1"/>
    <property type="match status" value="1"/>
</dbReference>
<proteinExistence type="inferred from homology"/>
<dbReference type="InterPro" id="IPR027256">
    <property type="entry name" value="P-typ_ATPase_IB"/>
</dbReference>
<dbReference type="InterPro" id="IPR006121">
    <property type="entry name" value="HMA_dom"/>
</dbReference>
<evidence type="ECO:0000313" key="17">
    <source>
        <dbReference type="EMBL" id="QKV17500.1"/>
    </source>
</evidence>
<dbReference type="InterPro" id="IPR036163">
    <property type="entry name" value="HMA_dom_sf"/>
</dbReference>